<feature type="region of interest" description="Disordered" evidence="1">
    <location>
        <begin position="101"/>
        <end position="182"/>
    </location>
</feature>
<name>A0A8T0ICG5_CERPU</name>
<evidence type="ECO:0000256" key="1">
    <source>
        <dbReference type="SAM" id="MobiDB-lite"/>
    </source>
</evidence>
<proteinExistence type="predicted"/>
<reference evidence="2" key="1">
    <citation type="submission" date="2020-06" db="EMBL/GenBank/DDBJ databases">
        <title>WGS assembly of Ceratodon purpureus strain R40.</title>
        <authorList>
            <person name="Carey S.B."/>
            <person name="Jenkins J."/>
            <person name="Shu S."/>
            <person name="Lovell J.T."/>
            <person name="Sreedasyam A."/>
            <person name="Maumus F."/>
            <person name="Tiley G.P."/>
            <person name="Fernandez-Pozo N."/>
            <person name="Barry K."/>
            <person name="Chen C."/>
            <person name="Wang M."/>
            <person name="Lipzen A."/>
            <person name="Daum C."/>
            <person name="Saski C.A."/>
            <person name="Payton A.C."/>
            <person name="Mcbreen J.C."/>
            <person name="Conrad R.E."/>
            <person name="Kollar L.M."/>
            <person name="Olsson S."/>
            <person name="Huttunen S."/>
            <person name="Landis J.B."/>
            <person name="Wickett N.J."/>
            <person name="Johnson M.G."/>
            <person name="Rensing S.A."/>
            <person name="Grimwood J."/>
            <person name="Schmutz J."/>
            <person name="Mcdaniel S.F."/>
        </authorList>
    </citation>
    <scope>NUCLEOTIDE SEQUENCE</scope>
    <source>
        <strain evidence="2">R40</strain>
    </source>
</reference>
<evidence type="ECO:0000313" key="3">
    <source>
        <dbReference type="Proteomes" id="UP000822688"/>
    </source>
</evidence>
<feature type="compositionally biased region" description="Gly residues" evidence="1">
    <location>
        <begin position="137"/>
        <end position="168"/>
    </location>
</feature>
<keyword evidence="3" id="KW-1185">Reference proteome</keyword>
<dbReference type="EMBL" id="CM026424">
    <property type="protein sequence ID" value="KAG0580586.1"/>
    <property type="molecule type" value="Genomic_DNA"/>
</dbReference>
<organism evidence="2 3">
    <name type="scientific">Ceratodon purpureus</name>
    <name type="common">Fire moss</name>
    <name type="synonym">Dicranum purpureum</name>
    <dbReference type="NCBI Taxonomy" id="3225"/>
    <lineage>
        <taxon>Eukaryota</taxon>
        <taxon>Viridiplantae</taxon>
        <taxon>Streptophyta</taxon>
        <taxon>Embryophyta</taxon>
        <taxon>Bryophyta</taxon>
        <taxon>Bryophytina</taxon>
        <taxon>Bryopsida</taxon>
        <taxon>Dicranidae</taxon>
        <taxon>Pseudoditrichales</taxon>
        <taxon>Ditrichaceae</taxon>
        <taxon>Ceratodon</taxon>
    </lineage>
</organism>
<feature type="compositionally biased region" description="Basic and acidic residues" evidence="1">
    <location>
        <begin position="170"/>
        <end position="182"/>
    </location>
</feature>
<sequence length="319" mass="33665">MGMCEAVSVRLKPCDWGFREWQRSSFWLQYGRVRQHLQACDLLLEQINRCAVPPGGRPEMDMPAGIMRRDDRGSVAARSLPAHVVPESPFDVALDLGFNRGEGVHPTKEGAEGDENGGGGQDSMNSPELEAFTSGGDCCGDGEVGGAGWDEEGSGGGGRGAGSMGDGSGECDHHDGSREWMRGSENVVVDLDRGADATVERGASPSAGLDVGMDMDGMAVARGGEGRVRKRSVGCSPMSVGVPGKSVELAPVNFISAASYYVEGPSKAEPSRGGNSTTRRTSFCRIEAFVIRSRSARAMPVQEEETKRTAAKSAGVDFE</sequence>
<evidence type="ECO:0000313" key="2">
    <source>
        <dbReference type="EMBL" id="KAG0580586.1"/>
    </source>
</evidence>
<dbReference type="Proteomes" id="UP000822688">
    <property type="component" value="Chromosome 4"/>
</dbReference>
<comment type="caution">
    <text evidence="2">The sequence shown here is derived from an EMBL/GenBank/DDBJ whole genome shotgun (WGS) entry which is preliminary data.</text>
</comment>
<feature type="region of interest" description="Disordered" evidence="1">
    <location>
        <begin position="297"/>
        <end position="319"/>
    </location>
</feature>
<feature type="compositionally biased region" description="Basic and acidic residues" evidence="1">
    <location>
        <begin position="102"/>
        <end position="111"/>
    </location>
</feature>
<gene>
    <name evidence="2" type="ORF">KC19_4G184700</name>
</gene>
<accession>A0A8T0ICG5</accession>
<protein>
    <submittedName>
        <fullName evidence="2">Uncharacterized protein</fullName>
    </submittedName>
</protein>
<dbReference type="AlphaFoldDB" id="A0A8T0ICG5"/>